<comment type="pathway">
    <text evidence="1 9">Amino-acid biosynthesis; L-arginine biosynthesis; L-arginine from L-ornithine and carbamoyl phosphate: step 2/3.</text>
</comment>
<dbReference type="InterPro" id="IPR023434">
    <property type="entry name" value="Arginosuc_synth_type_1_subfam"/>
</dbReference>
<dbReference type="InterPro" id="IPR048268">
    <property type="entry name" value="Arginosuc_syn_C"/>
</dbReference>
<dbReference type="KEGG" id="apr:Apre_0487"/>
<dbReference type="EMBL" id="CP001708">
    <property type="protein sequence ID" value="ACV28534.1"/>
    <property type="molecule type" value="Genomic_DNA"/>
</dbReference>
<keyword evidence="8 9" id="KW-0067">ATP-binding</keyword>
<dbReference type="NCBIfam" id="TIGR00032">
    <property type="entry name" value="argG"/>
    <property type="match status" value="1"/>
</dbReference>
<dbReference type="HOGENOM" id="CLU_032784_4_2_9"/>
<keyword evidence="13" id="KW-1185">Reference proteome</keyword>
<feature type="binding site" evidence="9">
    <location>
        <position position="194"/>
    </location>
    <ligand>
        <name>L-citrulline</name>
        <dbReference type="ChEBI" id="CHEBI:57743"/>
    </ligand>
</feature>
<feature type="domain" description="Arginosuccinate synthase-like N-terminal" evidence="10">
    <location>
        <begin position="14"/>
        <end position="174"/>
    </location>
</feature>
<feature type="binding site" evidence="9">
    <location>
        <position position="132"/>
    </location>
    <ligand>
        <name>L-aspartate</name>
        <dbReference type="ChEBI" id="CHEBI:29991"/>
    </ligand>
</feature>
<dbReference type="GO" id="GO:0000050">
    <property type="term" value="P:urea cycle"/>
    <property type="evidence" value="ECO:0007669"/>
    <property type="project" value="TreeGrafter"/>
</dbReference>
<keyword evidence="4 9" id="KW-0055">Arginine biosynthesis</keyword>
<feature type="binding site" evidence="9">
    <location>
        <position position="132"/>
    </location>
    <ligand>
        <name>L-citrulline</name>
        <dbReference type="ChEBI" id="CHEBI:57743"/>
    </ligand>
</feature>
<dbReference type="PANTHER" id="PTHR11587:SF2">
    <property type="entry name" value="ARGININOSUCCINATE SYNTHASE"/>
    <property type="match status" value="1"/>
</dbReference>
<feature type="binding site" evidence="9">
    <location>
        <position position="136"/>
    </location>
    <ligand>
        <name>L-citrulline</name>
        <dbReference type="ChEBI" id="CHEBI:57743"/>
    </ligand>
</feature>
<dbReference type="STRING" id="525919.Apre_0487"/>
<keyword evidence="7 9" id="KW-0547">Nucleotide-binding</keyword>
<dbReference type="RefSeq" id="WP_015777445.1">
    <property type="nucleotide sequence ID" value="NC_013171.1"/>
</dbReference>
<feature type="binding site" evidence="9">
    <location>
        <position position="128"/>
    </location>
    <ligand>
        <name>L-aspartate</name>
        <dbReference type="ChEBI" id="CHEBI:29991"/>
    </ligand>
</feature>
<evidence type="ECO:0000259" key="11">
    <source>
        <dbReference type="Pfam" id="PF20979"/>
    </source>
</evidence>
<dbReference type="UniPathway" id="UPA00068">
    <property type="reaction ID" value="UER00113"/>
</dbReference>
<protein>
    <recommendedName>
        <fullName evidence="3 9">Argininosuccinate synthase</fullName>
        <ecNumber evidence="3 9">6.3.4.5</ecNumber>
    </recommendedName>
    <alternativeName>
        <fullName evidence="9">Citrulline--aspartate ligase</fullName>
    </alternativeName>
</protein>
<dbReference type="GO" id="GO:0000053">
    <property type="term" value="P:argininosuccinate metabolic process"/>
    <property type="evidence" value="ECO:0007669"/>
    <property type="project" value="TreeGrafter"/>
</dbReference>
<dbReference type="eggNOG" id="COG0137">
    <property type="taxonomic scope" value="Bacteria"/>
</dbReference>
<comment type="caution">
    <text evidence="9">Lacks conserved residue(s) required for the propagation of feature annotation.</text>
</comment>
<feature type="binding site" evidence="9">
    <location>
        <begin position="18"/>
        <end position="26"/>
    </location>
    <ligand>
        <name>ATP</name>
        <dbReference type="ChEBI" id="CHEBI:30616"/>
    </ligand>
</feature>
<comment type="similarity">
    <text evidence="9">Belongs to the argininosuccinate synthase family. Type 1 subfamily.</text>
</comment>
<dbReference type="Pfam" id="PF20979">
    <property type="entry name" value="Arginosuc_syn_C"/>
    <property type="match status" value="1"/>
</dbReference>
<evidence type="ECO:0000256" key="8">
    <source>
        <dbReference type="ARBA" id="ARBA00022840"/>
    </source>
</evidence>
<evidence type="ECO:0000256" key="2">
    <source>
        <dbReference type="ARBA" id="ARBA00011881"/>
    </source>
</evidence>
<dbReference type="Gene3D" id="3.90.1260.10">
    <property type="entry name" value="Argininosuccinate synthetase, chain A, domain 2"/>
    <property type="match status" value="1"/>
</dbReference>
<dbReference type="FunFam" id="3.90.1260.10:FF:000007">
    <property type="entry name" value="Argininosuccinate synthase"/>
    <property type="match status" value="1"/>
</dbReference>
<sequence>MKQNEYQILKEAKKVILAYSGGLDTSVLTTWLLEKGVGEVVCVSVDLGQVKDPDKLKEKALDQGASKFYNVNVEDEFIEKYAYKSLLAGAKYENLYLLGTAIARPLIAKVLVDIYEKEGADLIVHGCTGKGNDQIRFELSIAALDPKIKVLAPWRFWDIKGRSEEEAYAASHGIKLDFTKEEDYSMDENIWHLSHEGLDLENPENEADLDKILHWITPPEKAPDEAQIVEIGFEKGKPISLNGKKLKGSDMVKALNKIAGSHGIGIDDMVESRVVGMKSRGVYENPAASLLYFALEKLQSVTIHPEALAYKQKMSLDYANLVYEGKWMTPLKEAMDIFMEKVNENTSGSVKVKLYKGNMYPAGIFADKALFDEELATFEEDDVYSQEDATGFINLFGLSTKTYAAVMKED</sequence>
<dbReference type="Gene3D" id="3.40.50.620">
    <property type="entry name" value="HUPs"/>
    <property type="match status" value="1"/>
</dbReference>
<evidence type="ECO:0000256" key="7">
    <source>
        <dbReference type="ARBA" id="ARBA00022741"/>
    </source>
</evidence>
<dbReference type="CDD" id="cd01999">
    <property type="entry name" value="ASS"/>
    <property type="match status" value="1"/>
</dbReference>
<evidence type="ECO:0000256" key="3">
    <source>
        <dbReference type="ARBA" id="ARBA00012286"/>
    </source>
</evidence>
<feature type="binding site" evidence="9">
    <location>
        <position position="271"/>
    </location>
    <ligand>
        <name>L-citrulline</name>
        <dbReference type="ChEBI" id="CHEBI:57743"/>
    </ligand>
</feature>
<keyword evidence="9" id="KW-0963">Cytoplasm</keyword>
<dbReference type="InterPro" id="IPR024074">
    <property type="entry name" value="AS_cat/multimer_dom_body"/>
</dbReference>
<dbReference type="InterPro" id="IPR001518">
    <property type="entry name" value="Arginosuc_synth"/>
</dbReference>
<dbReference type="EC" id="6.3.4.5" evidence="3 9"/>
<dbReference type="OrthoDB" id="9801641at2"/>
<dbReference type="NCBIfam" id="NF001770">
    <property type="entry name" value="PRK00509.1"/>
    <property type="match status" value="1"/>
</dbReference>
<dbReference type="GO" id="GO:0006526">
    <property type="term" value="P:L-arginine biosynthetic process"/>
    <property type="evidence" value="ECO:0007669"/>
    <property type="project" value="UniProtKB-UniRule"/>
</dbReference>
<dbReference type="SUPFAM" id="SSF69864">
    <property type="entry name" value="Argininosuccinate synthetase, C-terminal domain"/>
    <property type="match status" value="1"/>
</dbReference>
<dbReference type="GO" id="GO:0004055">
    <property type="term" value="F:argininosuccinate synthase activity"/>
    <property type="evidence" value="ECO:0007669"/>
    <property type="project" value="UniProtKB-UniRule"/>
</dbReference>
<evidence type="ECO:0000259" key="10">
    <source>
        <dbReference type="Pfam" id="PF00764"/>
    </source>
</evidence>
<reference evidence="12 13" key="1">
    <citation type="journal article" date="2009" name="Stand. Genomic Sci.">
        <title>Complete genome sequence of Anaerococcus prevotii type strain (PC1).</title>
        <authorList>
            <person name="Labutti K."/>
            <person name="Pukall R."/>
            <person name="Steenblock K."/>
            <person name="Glavina Del Rio T."/>
            <person name="Tice H."/>
            <person name="Copeland A."/>
            <person name="Cheng J.F."/>
            <person name="Lucas S."/>
            <person name="Chen F."/>
            <person name="Nolan M."/>
            <person name="Bruce D."/>
            <person name="Goodwin L."/>
            <person name="Pitluck S."/>
            <person name="Ivanova N."/>
            <person name="Mavromatis K."/>
            <person name="Ovchinnikova G."/>
            <person name="Pati A."/>
            <person name="Chen A."/>
            <person name="Palaniappan K."/>
            <person name="Land M."/>
            <person name="Hauser L."/>
            <person name="Chang Y.J."/>
            <person name="Jeffries C.D."/>
            <person name="Chain P."/>
            <person name="Saunders E."/>
            <person name="Brettin T."/>
            <person name="Detter J.C."/>
            <person name="Han C."/>
            <person name="Goker M."/>
            <person name="Bristow J."/>
            <person name="Eisen J.A."/>
            <person name="Markowitz V."/>
            <person name="Hugenholtz P."/>
            <person name="Kyrpides N.C."/>
            <person name="Klenk H.P."/>
            <person name="Lapidus A."/>
        </authorList>
    </citation>
    <scope>NUCLEOTIDE SEQUENCE [LARGE SCALE GENOMIC DNA]</scope>
    <source>
        <strain evidence="13">ATCC 9321 / DSM 20548 / JCM 6508 / NCTC 11806 / PC1</strain>
    </source>
</reference>
<dbReference type="PROSITE" id="PS00564">
    <property type="entry name" value="ARGININOSUCCIN_SYN_1"/>
    <property type="match status" value="1"/>
</dbReference>
<evidence type="ECO:0000313" key="13">
    <source>
        <dbReference type="Proteomes" id="UP000002294"/>
    </source>
</evidence>
<feature type="binding site" evidence="9">
    <location>
        <position position="133"/>
    </location>
    <ligand>
        <name>L-aspartate</name>
        <dbReference type="ChEBI" id="CHEBI:29991"/>
    </ligand>
</feature>
<dbReference type="FunFam" id="3.40.50.620:FF:000019">
    <property type="entry name" value="Argininosuccinate synthase"/>
    <property type="match status" value="1"/>
</dbReference>
<comment type="subunit">
    <text evidence="2 9">Homotetramer.</text>
</comment>
<dbReference type="Pfam" id="PF00764">
    <property type="entry name" value="Arginosuc_synth"/>
    <property type="match status" value="1"/>
</dbReference>
<evidence type="ECO:0000256" key="1">
    <source>
        <dbReference type="ARBA" id="ARBA00004967"/>
    </source>
</evidence>
<dbReference type="PROSITE" id="PS00565">
    <property type="entry name" value="ARGININOSUCCIN_SYN_2"/>
    <property type="match status" value="1"/>
</dbReference>
<feature type="binding site" evidence="9">
    <location>
        <position position="96"/>
    </location>
    <ligand>
        <name>L-citrulline</name>
        <dbReference type="ChEBI" id="CHEBI:57743"/>
    </ligand>
</feature>
<name>C7RGC3_ANAPD</name>
<dbReference type="PANTHER" id="PTHR11587">
    <property type="entry name" value="ARGININOSUCCINATE SYNTHASE"/>
    <property type="match status" value="1"/>
</dbReference>
<accession>C7RGC3</accession>
<evidence type="ECO:0000256" key="5">
    <source>
        <dbReference type="ARBA" id="ARBA00022598"/>
    </source>
</evidence>
<keyword evidence="6 9" id="KW-0028">Amino-acid biosynthesis</keyword>
<dbReference type="InterPro" id="IPR018223">
    <property type="entry name" value="Arginosuc_synth_CS"/>
</dbReference>
<feature type="binding site" evidence="9">
    <location>
        <position position="283"/>
    </location>
    <ligand>
        <name>L-citrulline</name>
        <dbReference type="ChEBI" id="CHEBI:57743"/>
    </ligand>
</feature>
<evidence type="ECO:0000256" key="4">
    <source>
        <dbReference type="ARBA" id="ARBA00022571"/>
    </source>
</evidence>
<keyword evidence="5 9" id="KW-0436">Ligase</keyword>
<evidence type="ECO:0000256" key="6">
    <source>
        <dbReference type="ARBA" id="ARBA00022605"/>
    </source>
</evidence>
<feature type="domain" description="Arginosuccinate synthase C-terminal" evidence="11">
    <location>
        <begin position="184"/>
        <end position="403"/>
    </location>
</feature>
<proteinExistence type="inferred from homology"/>
<evidence type="ECO:0000313" key="12">
    <source>
        <dbReference type="EMBL" id="ACV28534.1"/>
    </source>
</evidence>
<dbReference type="GO" id="GO:0005524">
    <property type="term" value="F:ATP binding"/>
    <property type="evidence" value="ECO:0007669"/>
    <property type="project" value="UniProtKB-UniRule"/>
</dbReference>
<dbReference type="AlphaFoldDB" id="C7RGC3"/>
<comment type="catalytic activity">
    <reaction evidence="9">
        <text>L-citrulline + L-aspartate + ATP = 2-(N(omega)-L-arginino)succinate + AMP + diphosphate + H(+)</text>
        <dbReference type="Rhea" id="RHEA:10932"/>
        <dbReference type="ChEBI" id="CHEBI:15378"/>
        <dbReference type="ChEBI" id="CHEBI:29991"/>
        <dbReference type="ChEBI" id="CHEBI:30616"/>
        <dbReference type="ChEBI" id="CHEBI:33019"/>
        <dbReference type="ChEBI" id="CHEBI:57472"/>
        <dbReference type="ChEBI" id="CHEBI:57743"/>
        <dbReference type="ChEBI" id="CHEBI:456215"/>
        <dbReference type="EC" id="6.3.4.5"/>
    </reaction>
</comment>
<dbReference type="HAMAP" id="MF_00005">
    <property type="entry name" value="Arg_succ_synth_type1"/>
    <property type="match status" value="1"/>
</dbReference>
<dbReference type="SUPFAM" id="SSF52402">
    <property type="entry name" value="Adenine nucleotide alpha hydrolases-like"/>
    <property type="match status" value="1"/>
</dbReference>
<dbReference type="InterPro" id="IPR048267">
    <property type="entry name" value="Arginosuc_syn_N"/>
</dbReference>
<feature type="binding site" evidence="9">
    <location>
        <position position="126"/>
    </location>
    <ligand>
        <name>ATP</name>
        <dbReference type="ChEBI" id="CHEBI:30616"/>
    </ligand>
</feature>
<feature type="binding site" evidence="9">
    <location>
        <position position="185"/>
    </location>
    <ligand>
        <name>L-citrulline</name>
        <dbReference type="ChEBI" id="CHEBI:57743"/>
    </ligand>
</feature>
<dbReference type="InterPro" id="IPR014729">
    <property type="entry name" value="Rossmann-like_a/b/a_fold"/>
</dbReference>
<organism evidence="12 13">
    <name type="scientific">Anaerococcus prevotii (strain ATCC 9321 / DSM 20548 / JCM 6508 / NCTC 11806 / PC1)</name>
    <name type="common">Peptostreptococcus prevotii</name>
    <name type="synonym">Peptococcus prevotii</name>
    <dbReference type="NCBI Taxonomy" id="525919"/>
    <lineage>
        <taxon>Bacteria</taxon>
        <taxon>Bacillati</taxon>
        <taxon>Bacillota</taxon>
        <taxon>Tissierellia</taxon>
        <taxon>Tissierellales</taxon>
        <taxon>Peptoniphilaceae</taxon>
        <taxon>Anaerococcus</taxon>
    </lineage>
</organism>
<evidence type="ECO:0000256" key="9">
    <source>
        <dbReference type="HAMAP-Rule" id="MF_00005"/>
    </source>
</evidence>
<dbReference type="GO" id="GO:0005737">
    <property type="term" value="C:cytoplasm"/>
    <property type="evidence" value="ECO:0007669"/>
    <property type="project" value="UniProtKB-SubCell"/>
</dbReference>
<comment type="subcellular location">
    <subcellularLocation>
        <location evidence="9">Cytoplasm</location>
    </subcellularLocation>
</comment>
<gene>
    <name evidence="9" type="primary">argG</name>
    <name evidence="12" type="ordered locus">Apre_0487</name>
</gene>
<dbReference type="Gene3D" id="1.20.5.470">
    <property type="entry name" value="Single helix bin"/>
    <property type="match status" value="1"/>
</dbReference>
<dbReference type="Proteomes" id="UP000002294">
    <property type="component" value="Chromosome"/>
</dbReference>